<evidence type="ECO:0000313" key="1">
    <source>
        <dbReference type="EMBL" id="KAK9753792.1"/>
    </source>
</evidence>
<dbReference type="EMBL" id="JASPKY010000010">
    <property type="protein sequence ID" value="KAK9753792.1"/>
    <property type="molecule type" value="Genomic_DNA"/>
</dbReference>
<reference evidence="1 2" key="1">
    <citation type="journal article" date="2024" name="BMC Genomics">
        <title>De novo assembly and annotation of Popillia japonica's genome with initial clues to its potential as an invasive pest.</title>
        <authorList>
            <person name="Cucini C."/>
            <person name="Boschi S."/>
            <person name="Funari R."/>
            <person name="Cardaioli E."/>
            <person name="Iannotti N."/>
            <person name="Marturano G."/>
            <person name="Paoli F."/>
            <person name="Bruttini M."/>
            <person name="Carapelli A."/>
            <person name="Frati F."/>
            <person name="Nardi F."/>
        </authorList>
    </citation>
    <scope>NUCLEOTIDE SEQUENCE [LARGE SCALE GENOMIC DNA]</scope>
    <source>
        <strain evidence="1">DMR45628</strain>
    </source>
</reference>
<accession>A0AAW1N5F6</accession>
<evidence type="ECO:0000313" key="2">
    <source>
        <dbReference type="Proteomes" id="UP001458880"/>
    </source>
</evidence>
<comment type="caution">
    <text evidence="1">The sequence shown here is derived from an EMBL/GenBank/DDBJ whole genome shotgun (WGS) entry which is preliminary data.</text>
</comment>
<gene>
    <name evidence="1" type="ORF">QE152_g1752</name>
</gene>
<sequence>MEEVNTRKGEPAPKSVRMVSERVFQPKESNCSNCIARTLFGIFTIWRPDLAPSVVAIHYFVYATEEVKTPKGEPAPKRVRMKEPNYTKQADLIFPIFQSHEPMAGCGSYCGFRHR</sequence>
<keyword evidence="2" id="KW-1185">Reference proteome</keyword>
<dbReference type="AlphaFoldDB" id="A0AAW1N5F6"/>
<dbReference type="Proteomes" id="UP001458880">
    <property type="component" value="Unassembled WGS sequence"/>
</dbReference>
<protein>
    <submittedName>
        <fullName evidence="1">Uncharacterized protein</fullName>
    </submittedName>
</protein>
<name>A0AAW1N5F6_POPJA</name>
<proteinExistence type="predicted"/>
<organism evidence="1 2">
    <name type="scientific">Popillia japonica</name>
    <name type="common">Japanese beetle</name>
    <dbReference type="NCBI Taxonomy" id="7064"/>
    <lineage>
        <taxon>Eukaryota</taxon>
        <taxon>Metazoa</taxon>
        <taxon>Ecdysozoa</taxon>
        <taxon>Arthropoda</taxon>
        <taxon>Hexapoda</taxon>
        <taxon>Insecta</taxon>
        <taxon>Pterygota</taxon>
        <taxon>Neoptera</taxon>
        <taxon>Endopterygota</taxon>
        <taxon>Coleoptera</taxon>
        <taxon>Polyphaga</taxon>
        <taxon>Scarabaeiformia</taxon>
        <taxon>Scarabaeidae</taxon>
        <taxon>Rutelinae</taxon>
        <taxon>Popillia</taxon>
    </lineage>
</organism>